<name>A0ABU7VJB0_9BACI</name>
<dbReference type="RefSeq" id="WP_331805745.1">
    <property type="nucleotide sequence ID" value="NZ_JAZHPM010000029.1"/>
</dbReference>
<dbReference type="InterPro" id="IPR013762">
    <property type="entry name" value="Integrase-like_cat_sf"/>
</dbReference>
<dbReference type="SUPFAM" id="SSF56349">
    <property type="entry name" value="DNA breaking-rejoining enzymes"/>
    <property type="match status" value="1"/>
</dbReference>
<dbReference type="Gene3D" id="1.10.443.10">
    <property type="entry name" value="Intergrase catalytic core"/>
    <property type="match status" value="1"/>
</dbReference>
<accession>A0ABU7VJB0</accession>
<dbReference type="InterPro" id="IPR011010">
    <property type="entry name" value="DNA_brk_join_enz"/>
</dbReference>
<sequence>NDKLERIYQKNPELPQLKVHEFRHTHASLLFAARASIKDVQSRLGHTDIQTTMDIYTHVTDAMKRKRKQRRCSRST</sequence>
<evidence type="ECO:0000313" key="3">
    <source>
        <dbReference type="EMBL" id="MEF2293267.1"/>
    </source>
</evidence>
<dbReference type="PROSITE" id="PS51898">
    <property type="entry name" value="TYR_RECOMBINASE"/>
    <property type="match status" value="1"/>
</dbReference>
<gene>
    <name evidence="3" type="ORF">V2W34_14805</name>
</gene>
<organism evidence="3 4">
    <name type="scientific">Virgibacillus dokdonensis</name>
    <dbReference type="NCBI Taxonomy" id="302167"/>
    <lineage>
        <taxon>Bacteria</taxon>
        <taxon>Bacillati</taxon>
        <taxon>Bacillota</taxon>
        <taxon>Bacilli</taxon>
        <taxon>Bacillales</taxon>
        <taxon>Bacillaceae</taxon>
        <taxon>Virgibacillus</taxon>
    </lineage>
</organism>
<dbReference type="Proteomes" id="UP001356080">
    <property type="component" value="Unassembled WGS sequence"/>
</dbReference>
<dbReference type="Pfam" id="PF00589">
    <property type="entry name" value="Phage_integrase"/>
    <property type="match status" value="1"/>
</dbReference>
<feature type="domain" description="Tyr recombinase" evidence="2">
    <location>
        <begin position="1"/>
        <end position="69"/>
    </location>
</feature>
<evidence type="ECO:0000256" key="1">
    <source>
        <dbReference type="ARBA" id="ARBA00023172"/>
    </source>
</evidence>
<proteinExistence type="predicted"/>
<evidence type="ECO:0000259" key="2">
    <source>
        <dbReference type="PROSITE" id="PS51898"/>
    </source>
</evidence>
<reference evidence="3 4" key="1">
    <citation type="submission" date="2024-01" db="EMBL/GenBank/DDBJ databases">
        <title>Survival strategy associated with biotechnological potential of Virgibacillus dokdonensis T4.6 isolated from salt-fermented shrimp paste.</title>
        <authorList>
            <person name="Doan T.V."/>
            <person name="Quach N.T."/>
            <person name="Phi Q.-T."/>
        </authorList>
    </citation>
    <scope>NUCLEOTIDE SEQUENCE [LARGE SCALE GENOMIC DNA]</scope>
    <source>
        <strain evidence="3 4">T4.6</strain>
    </source>
</reference>
<dbReference type="InterPro" id="IPR002104">
    <property type="entry name" value="Integrase_catalytic"/>
</dbReference>
<evidence type="ECO:0000313" key="4">
    <source>
        <dbReference type="Proteomes" id="UP001356080"/>
    </source>
</evidence>
<feature type="non-terminal residue" evidence="3">
    <location>
        <position position="1"/>
    </location>
</feature>
<dbReference type="EMBL" id="JAZHPM010000029">
    <property type="protein sequence ID" value="MEF2293267.1"/>
    <property type="molecule type" value="Genomic_DNA"/>
</dbReference>
<comment type="caution">
    <text evidence="3">The sequence shown here is derived from an EMBL/GenBank/DDBJ whole genome shotgun (WGS) entry which is preliminary data.</text>
</comment>
<protein>
    <submittedName>
        <fullName evidence="3">Tyrosine-type recombinase/integrase</fullName>
    </submittedName>
</protein>
<keyword evidence="1" id="KW-0233">DNA recombination</keyword>
<keyword evidence="4" id="KW-1185">Reference proteome</keyword>